<evidence type="ECO:0008006" key="4">
    <source>
        <dbReference type="Google" id="ProtNLM"/>
    </source>
</evidence>
<sequence length="245" mass="27325">MKTYISLLFVAGILIACNDATAISDTTQDTAHIEEPATTGKVSANTDTFSVGNKQFTILPLAASSFKKQEAPENDTTDAQEIAVDRNRVRRNGDTLIFSLTNGQQARLVNNRVDNGEDYALYFYSRYVPEIQQYLVMGNYYESNDCVLVNAVDGTMTHVWGTPVVSPDRKYIVCGSVDLFANFNNNGLQLFSYSNNKLTAVGDVTFDKWGPGQMKWLNNNTIEAEYITLDKNSSEVIRPVKLLMR</sequence>
<feature type="signal peptide" evidence="1">
    <location>
        <begin position="1"/>
        <end position="22"/>
    </location>
</feature>
<dbReference type="RefSeq" id="WP_220250773.1">
    <property type="nucleotide sequence ID" value="NZ_JAICCF010000002.1"/>
</dbReference>
<dbReference type="EMBL" id="JAICCF010000002">
    <property type="protein sequence ID" value="MBW8685499.1"/>
    <property type="molecule type" value="Genomic_DNA"/>
</dbReference>
<proteinExistence type="predicted"/>
<name>A0ABS7GFA9_9BACT</name>
<dbReference type="Proteomes" id="UP000812961">
    <property type="component" value="Unassembled WGS sequence"/>
</dbReference>
<comment type="caution">
    <text evidence="2">The sequence shown here is derived from an EMBL/GenBank/DDBJ whole genome shotgun (WGS) entry which is preliminary data.</text>
</comment>
<accession>A0ABS7GFA9</accession>
<organism evidence="2 3">
    <name type="scientific">Chitinophaga rhizophila</name>
    <dbReference type="NCBI Taxonomy" id="2866212"/>
    <lineage>
        <taxon>Bacteria</taxon>
        <taxon>Pseudomonadati</taxon>
        <taxon>Bacteroidota</taxon>
        <taxon>Chitinophagia</taxon>
        <taxon>Chitinophagales</taxon>
        <taxon>Chitinophagaceae</taxon>
        <taxon>Chitinophaga</taxon>
    </lineage>
</organism>
<dbReference type="PROSITE" id="PS51257">
    <property type="entry name" value="PROKAR_LIPOPROTEIN"/>
    <property type="match status" value="1"/>
</dbReference>
<protein>
    <recommendedName>
        <fullName evidence="4">DKNYY family protein</fullName>
    </recommendedName>
</protein>
<feature type="chain" id="PRO_5047213155" description="DKNYY family protein" evidence="1">
    <location>
        <begin position="23"/>
        <end position="245"/>
    </location>
</feature>
<gene>
    <name evidence="2" type="ORF">K1Y79_14260</name>
</gene>
<evidence type="ECO:0000256" key="1">
    <source>
        <dbReference type="SAM" id="SignalP"/>
    </source>
</evidence>
<evidence type="ECO:0000313" key="3">
    <source>
        <dbReference type="Proteomes" id="UP000812961"/>
    </source>
</evidence>
<keyword evidence="1" id="KW-0732">Signal</keyword>
<reference evidence="2 3" key="1">
    <citation type="submission" date="2021-08" db="EMBL/GenBank/DDBJ databases">
        <title>The genome sequence of Chitinophaga sp. B61.</title>
        <authorList>
            <person name="Zhang X."/>
        </authorList>
    </citation>
    <scope>NUCLEOTIDE SEQUENCE [LARGE SCALE GENOMIC DNA]</scope>
    <source>
        <strain evidence="2 3">B61</strain>
    </source>
</reference>
<evidence type="ECO:0000313" key="2">
    <source>
        <dbReference type="EMBL" id="MBW8685499.1"/>
    </source>
</evidence>
<keyword evidence="3" id="KW-1185">Reference proteome</keyword>